<feature type="transmembrane region" description="Helical" evidence="7">
    <location>
        <begin position="125"/>
        <end position="146"/>
    </location>
</feature>
<feature type="transmembrane region" description="Helical" evidence="7">
    <location>
        <begin position="39"/>
        <end position="63"/>
    </location>
</feature>
<dbReference type="PANTHER" id="PTHR31272:SF9">
    <property type="entry name" value="BLL1027 PROTEIN"/>
    <property type="match status" value="1"/>
</dbReference>
<dbReference type="PATRIC" id="fig|1294273.3.peg.886"/>
<evidence type="ECO:0000256" key="3">
    <source>
        <dbReference type="ARBA" id="ARBA00022692"/>
    </source>
</evidence>
<keyword evidence="6 7" id="KW-0472">Membrane</keyword>
<evidence type="ECO:0000256" key="7">
    <source>
        <dbReference type="SAM" id="Phobius"/>
    </source>
</evidence>
<dbReference type="KEGG" id="red:roselon_00906"/>
<keyword evidence="3 7" id="KW-0812">Transmembrane</keyword>
<dbReference type="AlphaFoldDB" id="W8SL92"/>
<sequence>MELVLSYAAGLLTLINPCVLPVLPIVLAGALQASRWGPVALAAGMGLAFVTLGFGVIAAGHLVGLTEQTVARAGAVLMIAFGLVLLIPQASARFATATAGMSARADQEMHGIAAQGWQGQFMGGLLLGAVWSPCVGPTLGGAISLASQGEELFRAFAIMVFFALGIGTVIVLLGYGARSVLQRRVGALRRFAHASRPVLGGVFLFVGVAILLRWHHMAEAWLLDRMPIWLQDLSVAL</sequence>
<dbReference type="InterPro" id="IPR051790">
    <property type="entry name" value="Cytochrome_c-biogenesis_DsbD"/>
</dbReference>
<dbReference type="Pfam" id="PF02683">
    <property type="entry name" value="DsbD_TM"/>
    <property type="match status" value="1"/>
</dbReference>
<gene>
    <name evidence="9" type="ORF">roselon_00906</name>
</gene>
<evidence type="ECO:0000313" key="10">
    <source>
        <dbReference type="Proteomes" id="UP000019593"/>
    </source>
</evidence>
<evidence type="ECO:0000256" key="2">
    <source>
        <dbReference type="ARBA" id="ARBA00006143"/>
    </source>
</evidence>
<reference evidence="9 10" key="1">
    <citation type="submission" date="2013-03" db="EMBL/GenBank/DDBJ databases">
        <authorList>
            <person name="Fiebig A."/>
            <person name="Goeker M."/>
            <person name="Klenk H.-P.P."/>
        </authorList>
    </citation>
    <scope>NUCLEOTIDE SEQUENCE [LARGE SCALE GENOMIC DNA]</scope>
    <source>
        <strain evidence="10">DSM 19469</strain>
    </source>
</reference>
<dbReference type="HOGENOM" id="CLU_053225_4_0_5"/>
<dbReference type="OrthoDB" id="9811352at2"/>
<organism evidence="9 10">
    <name type="scientific">Roseicyclus elongatus DSM 19469</name>
    <dbReference type="NCBI Taxonomy" id="1294273"/>
    <lineage>
        <taxon>Bacteria</taxon>
        <taxon>Pseudomonadati</taxon>
        <taxon>Pseudomonadota</taxon>
        <taxon>Alphaproteobacteria</taxon>
        <taxon>Rhodobacterales</taxon>
        <taxon>Roseobacteraceae</taxon>
        <taxon>Roseicyclus</taxon>
    </lineage>
</organism>
<dbReference type="Proteomes" id="UP000019593">
    <property type="component" value="Chromosome"/>
</dbReference>
<dbReference type="RefSeq" id="WP_025311190.1">
    <property type="nucleotide sequence ID" value="NZ_CP004372.1"/>
</dbReference>
<comment type="similarity">
    <text evidence="2">Belongs to the DsbD family.</text>
</comment>
<evidence type="ECO:0000259" key="8">
    <source>
        <dbReference type="Pfam" id="PF02683"/>
    </source>
</evidence>
<dbReference type="InterPro" id="IPR003834">
    <property type="entry name" value="Cyt_c_assmbl_TM_dom"/>
</dbReference>
<evidence type="ECO:0000256" key="1">
    <source>
        <dbReference type="ARBA" id="ARBA00004141"/>
    </source>
</evidence>
<evidence type="ECO:0000313" key="9">
    <source>
        <dbReference type="EMBL" id="AHM03310.1"/>
    </source>
</evidence>
<protein>
    <submittedName>
        <fullName evidence="9">Cytochrome C-type biogenesis protein (CcdA), conjectural</fullName>
    </submittedName>
</protein>
<dbReference type="EMBL" id="CP004372">
    <property type="protein sequence ID" value="AHM03310.1"/>
    <property type="molecule type" value="Genomic_DNA"/>
</dbReference>
<keyword evidence="4" id="KW-0201">Cytochrome c-type biogenesis</keyword>
<dbReference type="eggNOG" id="COG0785">
    <property type="taxonomic scope" value="Bacteria"/>
</dbReference>
<feature type="transmembrane region" description="Helical" evidence="7">
    <location>
        <begin position="6"/>
        <end position="27"/>
    </location>
</feature>
<proteinExistence type="inferred from homology"/>
<dbReference type="PANTHER" id="PTHR31272">
    <property type="entry name" value="CYTOCHROME C-TYPE BIOGENESIS PROTEIN HI_1454-RELATED"/>
    <property type="match status" value="1"/>
</dbReference>
<feature type="transmembrane region" description="Helical" evidence="7">
    <location>
        <begin position="152"/>
        <end position="177"/>
    </location>
</feature>
<comment type="subcellular location">
    <subcellularLocation>
        <location evidence="1">Membrane</location>
        <topology evidence="1">Multi-pass membrane protein</topology>
    </subcellularLocation>
</comment>
<keyword evidence="10" id="KW-1185">Reference proteome</keyword>
<feature type="transmembrane region" description="Helical" evidence="7">
    <location>
        <begin position="198"/>
        <end position="216"/>
    </location>
</feature>
<dbReference type="GO" id="GO:0016020">
    <property type="term" value="C:membrane"/>
    <property type="evidence" value="ECO:0007669"/>
    <property type="project" value="UniProtKB-SubCell"/>
</dbReference>
<keyword evidence="5 7" id="KW-1133">Transmembrane helix</keyword>
<accession>W8SL92</accession>
<dbReference type="GO" id="GO:0017004">
    <property type="term" value="P:cytochrome complex assembly"/>
    <property type="evidence" value="ECO:0007669"/>
    <property type="project" value="UniProtKB-KW"/>
</dbReference>
<evidence type="ECO:0000256" key="4">
    <source>
        <dbReference type="ARBA" id="ARBA00022748"/>
    </source>
</evidence>
<evidence type="ECO:0000256" key="5">
    <source>
        <dbReference type="ARBA" id="ARBA00022989"/>
    </source>
</evidence>
<feature type="domain" description="Cytochrome C biogenesis protein transmembrane" evidence="8">
    <location>
        <begin position="4"/>
        <end position="211"/>
    </location>
</feature>
<dbReference type="STRING" id="1294273.roselon_00906"/>
<evidence type="ECO:0000256" key="6">
    <source>
        <dbReference type="ARBA" id="ARBA00023136"/>
    </source>
</evidence>
<feature type="transmembrane region" description="Helical" evidence="7">
    <location>
        <begin position="69"/>
        <end position="87"/>
    </location>
</feature>
<name>W8SL92_9RHOB</name>